<protein>
    <recommendedName>
        <fullName evidence="3">Nuclease HARBI1</fullName>
    </recommendedName>
</protein>
<name>A0A9R0J4E9_SPIOL</name>
<dbReference type="GeneID" id="110800075"/>
<dbReference type="PANTHER" id="PTHR47150">
    <property type="entry name" value="OS12G0169200 PROTEIN"/>
    <property type="match status" value="1"/>
</dbReference>
<dbReference type="AlphaFoldDB" id="A0A9R0J4E9"/>
<dbReference type="OrthoDB" id="124998at2759"/>
<dbReference type="RefSeq" id="XP_021861051.1">
    <property type="nucleotide sequence ID" value="XM_022005359.1"/>
</dbReference>
<sequence>MNKLTVTDRLFEQHPDATMRLGASTIQKCTAAIRMLAYGCAADQVDEYLKLGPSTAKECLTHFVDGVIREFSTEYLRKPTSEDLVRLLRQGEERGFRGMMGSIDCMHWEWKNCPAGWKGMYQGRSKRATVILEAVASWDLWIWHALVRQGRATILTFFSVLQSLMMF</sequence>
<dbReference type="KEGG" id="soe:110800075"/>
<organism evidence="1 2">
    <name type="scientific">Spinacia oleracea</name>
    <name type="common">Spinach</name>
    <dbReference type="NCBI Taxonomy" id="3562"/>
    <lineage>
        <taxon>Eukaryota</taxon>
        <taxon>Viridiplantae</taxon>
        <taxon>Streptophyta</taxon>
        <taxon>Embryophyta</taxon>
        <taxon>Tracheophyta</taxon>
        <taxon>Spermatophyta</taxon>
        <taxon>Magnoliopsida</taxon>
        <taxon>eudicotyledons</taxon>
        <taxon>Gunneridae</taxon>
        <taxon>Pentapetalae</taxon>
        <taxon>Caryophyllales</taxon>
        <taxon>Chenopodiaceae</taxon>
        <taxon>Chenopodioideae</taxon>
        <taxon>Anserineae</taxon>
        <taxon>Spinacia</taxon>
    </lineage>
</organism>
<dbReference type="PANTHER" id="PTHR47150:SF5">
    <property type="entry name" value="OS07G0546750 PROTEIN"/>
    <property type="match status" value="1"/>
</dbReference>
<dbReference type="InterPro" id="IPR006912">
    <property type="entry name" value="Harbinger_derived_prot"/>
</dbReference>
<evidence type="ECO:0000313" key="1">
    <source>
        <dbReference type="Proteomes" id="UP000813463"/>
    </source>
</evidence>
<proteinExistence type="predicted"/>
<gene>
    <name evidence="2" type="primary">LOC110800075</name>
</gene>
<reference evidence="2" key="2">
    <citation type="submission" date="2025-08" db="UniProtKB">
        <authorList>
            <consortium name="RefSeq"/>
        </authorList>
    </citation>
    <scope>IDENTIFICATION</scope>
    <source>
        <tissue evidence="2">Leaf</tissue>
    </source>
</reference>
<dbReference type="Proteomes" id="UP000813463">
    <property type="component" value="Chromosome 6"/>
</dbReference>
<keyword evidence="1" id="KW-1185">Reference proteome</keyword>
<evidence type="ECO:0000313" key="2">
    <source>
        <dbReference type="RefSeq" id="XP_021861051.1"/>
    </source>
</evidence>
<evidence type="ECO:0008006" key="3">
    <source>
        <dbReference type="Google" id="ProtNLM"/>
    </source>
</evidence>
<dbReference type="Pfam" id="PF04827">
    <property type="entry name" value="Plant_tran"/>
    <property type="match status" value="1"/>
</dbReference>
<reference evidence="1" key="1">
    <citation type="journal article" date="2021" name="Nat. Commun.">
        <title>Genomic analyses provide insights into spinach domestication and the genetic basis of agronomic traits.</title>
        <authorList>
            <person name="Cai X."/>
            <person name="Sun X."/>
            <person name="Xu C."/>
            <person name="Sun H."/>
            <person name="Wang X."/>
            <person name="Ge C."/>
            <person name="Zhang Z."/>
            <person name="Wang Q."/>
            <person name="Fei Z."/>
            <person name="Jiao C."/>
            <person name="Wang Q."/>
        </authorList>
    </citation>
    <scope>NUCLEOTIDE SEQUENCE [LARGE SCALE GENOMIC DNA]</scope>
    <source>
        <strain evidence="1">cv. Varoflay</strain>
    </source>
</reference>
<accession>A0A9R0J4E9</accession>